<protein>
    <recommendedName>
        <fullName evidence="4">DUF192 domain-containing protein</fullName>
    </recommendedName>
</protein>
<evidence type="ECO:0008006" key="4">
    <source>
        <dbReference type="Google" id="ProtNLM"/>
    </source>
</evidence>
<keyword evidence="1" id="KW-0732">Signal</keyword>
<dbReference type="Pfam" id="PF02643">
    <property type="entry name" value="DUF192"/>
    <property type="match status" value="1"/>
</dbReference>
<sequence>MKNRFFAWLSLLVLLASCSTTTQAKPSPTELPRSSSPAAPLGQVLPLSAFFQVADQTIQLEVARTPAEQAMGLMYRTSLADDRGMLFPFKPARPAQFWMKNTLIPLDMLFVRDGTIRFISENVPPCKADPCPTYGSPTIDIDQVIELRAGRAAELGLKVGDRIFIKSLKK</sequence>
<organism evidence="2 3">
    <name type="scientific">Leptolyngbya boryana NIES-2135</name>
    <dbReference type="NCBI Taxonomy" id="1973484"/>
    <lineage>
        <taxon>Bacteria</taxon>
        <taxon>Bacillati</taxon>
        <taxon>Cyanobacteriota</taxon>
        <taxon>Cyanophyceae</taxon>
        <taxon>Leptolyngbyales</taxon>
        <taxon>Leptolyngbyaceae</taxon>
        <taxon>Leptolyngbya group</taxon>
        <taxon>Leptolyngbya</taxon>
    </lineage>
</organism>
<proteinExistence type="predicted"/>
<feature type="signal peptide" evidence="1">
    <location>
        <begin position="1"/>
        <end position="24"/>
    </location>
</feature>
<dbReference type="InterPro" id="IPR038695">
    <property type="entry name" value="Saro_0823-like_sf"/>
</dbReference>
<dbReference type="PANTHER" id="PTHR37953">
    <property type="entry name" value="UPF0127 PROTEIN MJ1496"/>
    <property type="match status" value="1"/>
</dbReference>
<keyword evidence="3" id="KW-1185">Reference proteome</keyword>
<accession>A0A1Z4JID0</accession>
<evidence type="ECO:0000313" key="2">
    <source>
        <dbReference type="EMBL" id="BAY56504.1"/>
    </source>
</evidence>
<dbReference type="AlphaFoldDB" id="A0A1Z4JID0"/>
<dbReference type="Gene3D" id="2.60.120.1140">
    <property type="entry name" value="Protein of unknown function DUF192"/>
    <property type="match status" value="1"/>
</dbReference>
<dbReference type="EMBL" id="AP018203">
    <property type="protein sequence ID" value="BAY56504.1"/>
    <property type="molecule type" value="Genomic_DNA"/>
</dbReference>
<evidence type="ECO:0000313" key="3">
    <source>
        <dbReference type="Proteomes" id="UP000217895"/>
    </source>
</evidence>
<dbReference type="Proteomes" id="UP000217895">
    <property type="component" value="Chromosome"/>
</dbReference>
<name>A0A1Z4JID0_LEPBY</name>
<dbReference type="PROSITE" id="PS51257">
    <property type="entry name" value="PROKAR_LIPOPROTEIN"/>
    <property type="match status" value="1"/>
</dbReference>
<gene>
    <name evidence="2" type="ORF">NIES2135_33380</name>
</gene>
<feature type="chain" id="PRO_5011113722" description="DUF192 domain-containing protein" evidence="1">
    <location>
        <begin position="25"/>
        <end position="170"/>
    </location>
</feature>
<dbReference type="InterPro" id="IPR003795">
    <property type="entry name" value="DUF192"/>
</dbReference>
<dbReference type="PANTHER" id="PTHR37953:SF1">
    <property type="entry name" value="UPF0127 PROTEIN MJ1496"/>
    <property type="match status" value="1"/>
</dbReference>
<reference evidence="2 3" key="1">
    <citation type="submission" date="2017-06" db="EMBL/GenBank/DDBJ databases">
        <title>Genome sequencing of cyanobaciteial culture collection at National Institute for Environmental Studies (NIES).</title>
        <authorList>
            <person name="Hirose Y."/>
            <person name="Shimura Y."/>
            <person name="Fujisawa T."/>
            <person name="Nakamura Y."/>
            <person name="Kawachi M."/>
        </authorList>
    </citation>
    <scope>NUCLEOTIDE SEQUENCE [LARGE SCALE GENOMIC DNA]</scope>
    <source>
        <strain evidence="2 3">NIES-2135</strain>
    </source>
</reference>
<evidence type="ECO:0000256" key="1">
    <source>
        <dbReference type="SAM" id="SignalP"/>
    </source>
</evidence>